<evidence type="ECO:0000259" key="2">
    <source>
        <dbReference type="PROSITE" id="PS51782"/>
    </source>
</evidence>
<dbReference type="CDD" id="cd00118">
    <property type="entry name" value="LysM"/>
    <property type="match status" value="1"/>
</dbReference>
<gene>
    <name evidence="3" type="ORF">U473_02605</name>
</gene>
<dbReference type="Pfam" id="PF20918">
    <property type="entry name" value="SPOCS_spoVID-N"/>
    <property type="match status" value="1"/>
</dbReference>
<dbReference type="InterPro" id="IPR018392">
    <property type="entry name" value="LysM"/>
</dbReference>
<dbReference type="SMART" id="SM00257">
    <property type="entry name" value="LysM"/>
    <property type="match status" value="1"/>
</dbReference>
<dbReference type="EMBL" id="LSKU01000001">
    <property type="protein sequence ID" value="KXG43035.1"/>
    <property type="molecule type" value="Genomic_DNA"/>
</dbReference>
<dbReference type="Pfam" id="PF01476">
    <property type="entry name" value="LysM"/>
    <property type="match status" value="1"/>
</dbReference>
<evidence type="ECO:0000313" key="4">
    <source>
        <dbReference type="Proteomes" id="UP000070352"/>
    </source>
</evidence>
<accession>A0A135L229</accession>
<dbReference type="OrthoDB" id="2966368at2"/>
<dbReference type="AlphaFoldDB" id="A0A135L229"/>
<evidence type="ECO:0000313" key="3">
    <source>
        <dbReference type="EMBL" id="KXG43035.1"/>
    </source>
</evidence>
<dbReference type="Proteomes" id="UP000070352">
    <property type="component" value="Unassembled WGS sequence"/>
</dbReference>
<evidence type="ECO:0000256" key="1">
    <source>
        <dbReference type="SAM" id="MobiDB-lite"/>
    </source>
</evidence>
<dbReference type="Gene3D" id="3.10.350.10">
    <property type="entry name" value="LysM domain"/>
    <property type="match status" value="1"/>
</dbReference>
<dbReference type="InterPro" id="IPR036779">
    <property type="entry name" value="LysM_dom_sf"/>
</dbReference>
<dbReference type="RefSeq" id="WP_068723046.1">
    <property type="nucleotide sequence ID" value="NZ_LSKU01000001.1"/>
</dbReference>
<keyword evidence="4" id="KW-1185">Reference proteome</keyword>
<feature type="domain" description="LysM" evidence="2">
    <location>
        <begin position="351"/>
        <end position="394"/>
    </location>
</feature>
<name>A0A135L229_9BACI</name>
<organism evidence="3 4">
    <name type="scientific">Tepidibacillus decaturensis</name>
    <dbReference type="NCBI Taxonomy" id="1413211"/>
    <lineage>
        <taxon>Bacteria</taxon>
        <taxon>Bacillati</taxon>
        <taxon>Bacillota</taxon>
        <taxon>Bacilli</taxon>
        <taxon>Bacillales</taxon>
        <taxon>Bacillaceae</taxon>
        <taxon>Tepidibacillus</taxon>
    </lineage>
</organism>
<proteinExistence type="predicted"/>
<dbReference type="PROSITE" id="PS51782">
    <property type="entry name" value="LYSM"/>
    <property type="match status" value="1"/>
</dbReference>
<sequence>MTDQPFMRFEIREKVKHFKENQSFQSLSSLELHPIVKVYDSKHHIDITGHLVLNGEFERTPLDNNWQEEADQADAIHHGSFFTENEIADTFQYQIPISIQIQHERVNDPNDVFVTVEFFDYEVLSDQEIEIVAQVQLLGVHPDPKQETPVDVTEEFETEYPVDVTFENDANIMKEEETEVEQVQANPVDDNVDEVEAKEVIDEKVDETTENSETIETVETVETPLPAPTMKIGIQGKNRESNDDQKSSTNPLYSLLKKEKREETNVMKEEQVVEEKAEEVIEEKELAANITEEESKQKLNTEDVETDINPAIEKVEQEVTEEIGEDSEEQSTKDMLFSLLKGNEENKYTLKIYFVQKEDTLEQIAEKYQLRTADLMNHNHLQSDELEEGQILFLPIR</sequence>
<comment type="caution">
    <text evidence="3">The sequence shown here is derived from an EMBL/GenBank/DDBJ whole genome shotgun (WGS) entry which is preliminary data.</text>
</comment>
<dbReference type="STRING" id="1413211.U473_02605"/>
<reference evidence="3 4" key="1">
    <citation type="submission" date="2016-02" db="EMBL/GenBank/DDBJ databases">
        <title>Draft Genome for Tepidibacillus decaturensis nov. sp. Strain Z9, an Anaerobic, Moderately Thermophilic and Heterotrophic Bacterium from Deep Subsurface of the Illinois Basin, USA.</title>
        <authorList>
            <person name="Dong Y."/>
            <person name="Chang J.Y."/>
            <person name="Sanford R."/>
            <person name="Fouke B.W."/>
        </authorList>
    </citation>
    <scope>NUCLEOTIDE SEQUENCE [LARGE SCALE GENOMIC DNA]</scope>
    <source>
        <strain evidence="3 4">Z9</strain>
    </source>
</reference>
<feature type="compositionally biased region" description="Basic and acidic residues" evidence="1">
    <location>
        <begin position="237"/>
        <end position="246"/>
    </location>
</feature>
<dbReference type="SUPFAM" id="SSF54106">
    <property type="entry name" value="LysM domain"/>
    <property type="match status" value="1"/>
</dbReference>
<dbReference type="InterPro" id="IPR048862">
    <property type="entry name" value="SPOCS_spoVID_N"/>
</dbReference>
<feature type="region of interest" description="Disordered" evidence="1">
    <location>
        <begin position="228"/>
        <end position="252"/>
    </location>
</feature>
<protein>
    <recommendedName>
        <fullName evidence="2">LysM domain-containing protein</fullName>
    </recommendedName>
</protein>